<evidence type="ECO:0000256" key="1">
    <source>
        <dbReference type="ARBA" id="ARBA00022801"/>
    </source>
</evidence>
<reference evidence="3" key="1">
    <citation type="journal article" date="2021" name="Sci. Rep.">
        <title>Diploid genomic architecture of Nitzschia inconspicua, an elite biomass production diatom.</title>
        <authorList>
            <person name="Oliver A."/>
            <person name="Podell S."/>
            <person name="Pinowska A."/>
            <person name="Traller J.C."/>
            <person name="Smith S.R."/>
            <person name="McClure R."/>
            <person name="Beliaev A."/>
            <person name="Bohutskyi P."/>
            <person name="Hill E.A."/>
            <person name="Rabines A."/>
            <person name="Zheng H."/>
            <person name="Allen L.Z."/>
            <person name="Kuo A."/>
            <person name="Grigoriev I.V."/>
            <person name="Allen A.E."/>
            <person name="Hazlebeck D."/>
            <person name="Allen E.E."/>
        </authorList>
    </citation>
    <scope>NUCLEOTIDE SEQUENCE</scope>
    <source>
        <strain evidence="3">Hildebrandi</strain>
    </source>
</reference>
<dbReference type="GO" id="GO:0052689">
    <property type="term" value="F:carboxylic ester hydrolase activity"/>
    <property type="evidence" value="ECO:0007669"/>
    <property type="project" value="TreeGrafter"/>
</dbReference>
<reference evidence="3" key="2">
    <citation type="submission" date="2021-04" db="EMBL/GenBank/DDBJ databases">
        <authorList>
            <person name="Podell S."/>
        </authorList>
    </citation>
    <scope>NUCLEOTIDE SEQUENCE</scope>
    <source>
        <strain evidence="3">Hildebrandi</strain>
    </source>
</reference>
<dbReference type="GO" id="GO:0008474">
    <property type="term" value="F:palmitoyl-(protein) hydrolase activity"/>
    <property type="evidence" value="ECO:0007669"/>
    <property type="project" value="TreeGrafter"/>
</dbReference>
<evidence type="ECO:0000259" key="2">
    <source>
        <dbReference type="Pfam" id="PF02230"/>
    </source>
</evidence>
<dbReference type="InterPro" id="IPR050565">
    <property type="entry name" value="LYPA1-2/EST-like"/>
</dbReference>
<keyword evidence="1" id="KW-0378">Hydrolase</keyword>
<dbReference type="PANTHER" id="PTHR10655:SF17">
    <property type="entry name" value="LYSOPHOSPHOLIPASE-LIKE PROTEIN 1"/>
    <property type="match status" value="1"/>
</dbReference>
<evidence type="ECO:0000313" key="3">
    <source>
        <dbReference type="EMBL" id="KAG7366738.1"/>
    </source>
</evidence>
<dbReference type="EMBL" id="JAGRRH010000007">
    <property type="protein sequence ID" value="KAG7366738.1"/>
    <property type="molecule type" value="Genomic_DNA"/>
</dbReference>
<keyword evidence="4" id="KW-1185">Reference proteome</keyword>
<protein>
    <submittedName>
        <fullName evidence="3">Carboxylesterase</fullName>
    </submittedName>
</protein>
<sequence>MKTALRSVAARSPPISSPKSTNYFHRCRRHSIANRTFVSLRRAAAVSFLLVPSNYSSWCQAFPSQQQSHRTFFSFGMSTHVTERDGSGTITVSPKNEADQNGLIVICHGLGDTGEGFADVAEQFASQMPHLKFVLPTAPTQPVTMNMGMPMPSWYDIVGLDERSNENCKGIEQSQDRIKAILQKEHEETGLPYSRMLLAGFSQGGALSLFTGLQLEEQLAGIIVWSGYLPAASKLQLKQPNTKIWHGHGTQDPLVQYAMAEKTKYMLLEKGLKDYDLHSYPIPHTVSPAELREAMQFLLSVLPPDESFKVQLKDPSSMSIKELKGAIRKAGLGNKAVGLMEKAEFVKLLQDHRAGKL</sequence>
<proteinExistence type="predicted"/>
<dbReference type="AlphaFoldDB" id="A0A9K3LRN3"/>
<dbReference type="Proteomes" id="UP000693970">
    <property type="component" value="Unassembled WGS sequence"/>
</dbReference>
<dbReference type="Pfam" id="PF02230">
    <property type="entry name" value="Abhydrolase_2"/>
    <property type="match status" value="1"/>
</dbReference>
<dbReference type="InterPro" id="IPR003140">
    <property type="entry name" value="PLipase/COase/thioEstase"/>
</dbReference>
<evidence type="ECO:0000313" key="4">
    <source>
        <dbReference type="Proteomes" id="UP000693970"/>
    </source>
</evidence>
<dbReference type="OrthoDB" id="2418081at2759"/>
<organism evidence="3 4">
    <name type="scientific">Nitzschia inconspicua</name>
    <dbReference type="NCBI Taxonomy" id="303405"/>
    <lineage>
        <taxon>Eukaryota</taxon>
        <taxon>Sar</taxon>
        <taxon>Stramenopiles</taxon>
        <taxon>Ochrophyta</taxon>
        <taxon>Bacillariophyta</taxon>
        <taxon>Bacillariophyceae</taxon>
        <taxon>Bacillariophycidae</taxon>
        <taxon>Bacillariales</taxon>
        <taxon>Bacillariaceae</taxon>
        <taxon>Nitzschia</taxon>
    </lineage>
</organism>
<dbReference type="PANTHER" id="PTHR10655">
    <property type="entry name" value="LYSOPHOSPHOLIPASE-RELATED"/>
    <property type="match status" value="1"/>
</dbReference>
<comment type="caution">
    <text evidence="3">The sequence shown here is derived from an EMBL/GenBank/DDBJ whole genome shotgun (WGS) entry which is preliminary data.</text>
</comment>
<feature type="domain" description="Phospholipase/carboxylesterase/thioesterase" evidence="2">
    <location>
        <begin position="98"/>
        <end position="298"/>
    </location>
</feature>
<name>A0A9K3LRN3_9STRA</name>
<gene>
    <name evidence="3" type="ORF">IV203_029408</name>
</gene>
<accession>A0A9K3LRN3</accession>
<dbReference type="GO" id="GO:0005737">
    <property type="term" value="C:cytoplasm"/>
    <property type="evidence" value="ECO:0007669"/>
    <property type="project" value="TreeGrafter"/>
</dbReference>